<dbReference type="Proteomes" id="UP001597206">
    <property type="component" value="Unassembled WGS sequence"/>
</dbReference>
<dbReference type="InterPro" id="IPR011701">
    <property type="entry name" value="MFS"/>
</dbReference>
<keyword evidence="5 7" id="KW-1133">Transmembrane helix</keyword>
<proteinExistence type="predicted"/>
<feature type="transmembrane region" description="Helical" evidence="7">
    <location>
        <begin position="401"/>
        <end position="420"/>
    </location>
</feature>
<dbReference type="EMBL" id="JBHTLN010000001">
    <property type="protein sequence ID" value="MFD1122252.1"/>
    <property type="molecule type" value="Genomic_DNA"/>
</dbReference>
<evidence type="ECO:0000256" key="1">
    <source>
        <dbReference type="ARBA" id="ARBA00004651"/>
    </source>
</evidence>
<evidence type="ECO:0000256" key="7">
    <source>
        <dbReference type="SAM" id="Phobius"/>
    </source>
</evidence>
<feature type="transmembrane region" description="Helical" evidence="7">
    <location>
        <begin position="372"/>
        <end position="395"/>
    </location>
</feature>
<dbReference type="PANTHER" id="PTHR43045:SF2">
    <property type="entry name" value="INNER MEMBRANE METABOLITE TRANSPORT PROTEIN YHJE"/>
    <property type="match status" value="1"/>
</dbReference>
<dbReference type="InterPro" id="IPR036259">
    <property type="entry name" value="MFS_trans_sf"/>
</dbReference>
<keyword evidence="4 7" id="KW-0812">Transmembrane</keyword>
<dbReference type="InterPro" id="IPR020846">
    <property type="entry name" value="MFS_dom"/>
</dbReference>
<feature type="transmembrane region" description="Helical" evidence="7">
    <location>
        <begin position="244"/>
        <end position="270"/>
    </location>
</feature>
<feature type="transmembrane region" description="Helical" evidence="7">
    <location>
        <begin position="336"/>
        <end position="360"/>
    </location>
</feature>
<sequence>MHSPSIPSSANLPSMSRIAFASFIGTAIEFYDFYIYAMAAALVIGQVFFPASAPAIQSLNALLTFGLAFIARPLGALLFGHFGDRIGRKSTLAASLLVMGASTFLIGLLPGYDTLGVWAPVLLCLLRFGQGLGLGGEWAGAALLATEYAPEGKRGWYGMFPQLGPSIGFLLATLTFLGLSLGLTDDQFVAWGWRVPFIISAALVMVGLYVRFKLAETPAFAQAKSEQHIHRWPLKALILQHGKAIVLGALAMGVCYHLFYTATVFCLSYGTQALNISRPVFLCMLCIAVIGMAVATPLAAWWADRVGRRLVLMSGQLLALILGFALAPMLGSGNLLLIVLFLFSALFLMGVTFAPMGAFLPEQFPVAVRYSGAGLAYQLGGILGASFAPAVAQFLVQQGGLPWVGFYMSSMAAISALAVWQMKPVPFTRHD</sequence>
<dbReference type="PROSITE" id="PS00216">
    <property type="entry name" value="SUGAR_TRANSPORT_1"/>
    <property type="match status" value="1"/>
</dbReference>
<keyword evidence="10" id="KW-1185">Reference proteome</keyword>
<evidence type="ECO:0000256" key="2">
    <source>
        <dbReference type="ARBA" id="ARBA00022448"/>
    </source>
</evidence>
<dbReference type="InterPro" id="IPR005829">
    <property type="entry name" value="Sugar_transporter_CS"/>
</dbReference>
<dbReference type="Gene3D" id="1.20.1250.20">
    <property type="entry name" value="MFS general substrate transporter like domains"/>
    <property type="match status" value="2"/>
</dbReference>
<keyword evidence="2" id="KW-0813">Transport</keyword>
<dbReference type="Pfam" id="PF00083">
    <property type="entry name" value="Sugar_tr"/>
    <property type="match status" value="1"/>
</dbReference>
<dbReference type="PANTHER" id="PTHR43045">
    <property type="entry name" value="SHIKIMATE TRANSPORTER"/>
    <property type="match status" value="1"/>
</dbReference>
<keyword evidence="3" id="KW-1003">Cell membrane</keyword>
<comment type="subcellular location">
    <subcellularLocation>
        <location evidence="1">Cell membrane</location>
        <topology evidence="1">Multi-pass membrane protein</topology>
    </subcellularLocation>
</comment>
<evidence type="ECO:0000256" key="5">
    <source>
        <dbReference type="ARBA" id="ARBA00022989"/>
    </source>
</evidence>
<evidence type="ECO:0000256" key="3">
    <source>
        <dbReference type="ARBA" id="ARBA00022475"/>
    </source>
</evidence>
<feature type="transmembrane region" description="Helical" evidence="7">
    <location>
        <begin position="20"/>
        <end position="49"/>
    </location>
</feature>
<dbReference type="SUPFAM" id="SSF103473">
    <property type="entry name" value="MFS general substrate transporter"/>
    <property type="match status" value="1"/>
</dbReference>
<feature type="transmembrane region" description="Helical" evidence="7">
    <location>
        <begin position="92"/>
        <end position="112"/>
    </location>
</feature>
<organism evidence="9 10">
    <name type="scientific">Methylophilus flavus</name>
    <dbReference type="NCBI Taxonomy" id="640084"/>
    <lineage>
        <taxon>Bacteria</taxon>
        <taxon>Pseudomonadati</taxon>
        <taxon>Pseudomonadota</taxon>
        <taxon>Betaproteobacteria</taxon>
        <taxon>Nitrosomonadales</taxon>
        <taxon>Methylophilaceae</taxon>
        <taxon>Methylophilus</taxon>
    </lineage>
</organism>
<dbReference type="PROSITE" id="PS50850">
    <property type="entry name" value="MFS"/>
    <property type="match status" value="1"/>
</dbReference>
<dbReference type="InterPro" id="IPR005828">
    <property type="entry name" value="MFS_sugar_transport-like"/>
</dbReference>
<feature type="transmembrane region" description="Helical" evidence="7">
    <location>
        <begin position="156"/>
        <end position="179"/>
    </location>
</feature>
<feature type="transmembrane region" description="Helical" evidence="7">
    <location>
        <begin position="276"/>
        <end position="303"/>
    </location>
</feature>
<name>A0ABW3PEQ3_9PROT</name>
<evidence type="ECO:0000313" key="10">
    <source>
        <dbReference type="Proteomes" id="UP001597206"/>
    </source>
</evidence>
<evidence type="ECO:0000313" key="9">
    <source>
        <dbReference type="EMBL" id="MFD1122252.1"/>
    </source>
</evidence>
<reference evidence="10" key="1">
    <citation type="journal article" date="2019" name="Int. J. Syst. Evol. Microbiol.">
        <title>The Global Catalogue of Microorganisms (GCM) 10K type strain sequencing project: providing services to taxonomists for standard genome sequencing and annotation.</title>
        <authorList>
            <consortium name="The Broad Institute Genomics Platform"/>
            <consortium name="The Broad Institute Genome Sequencing Center for Infectious Disease"/>
            <person name="Wu L."/>
            <person name="Ma J."/>
        </authorList>
    </citation>
    <scope>NUCLEOTIDE SEQUENCE [LARGE SCALE GENOMIC DNA]</scope>
    <source>
        <strain evidence="10">CCUG 58411</strain>
    </source>
</reference>
<evidence type="ECO:0000256" key="4">
    <source>
        <dbReference type="ARBA" id="ARBA00022692"/>
    </source>
</evidence>
<evidence type="ECO:0000256" key="6">
    <source>
        <dbReference type="ARBA" id="ARBA00023136"/>
    </source>
</evidence>
<evidence type="ECO:0000259" key="8">
    <source>
        <dbReference type="PROSITE" id="PS50850"/>
    </source>
</evidence>
<dbReference type="Pfam" id="PF07690">
    <property type="entry name" value="MFS_1"/>
    <property type="match status" value="1"/>
</dbReference>
<dbReference type="RefSeq" id="WP_379032387.1">
    <property type="nucleotide sequence ID" value="NZ_JBHTLN010000001.1"/>
</dbReference>
<gene>
    <name evidence="9" type="ORF">ACFQ2T_07040</name>
</gene>
<comment type="caution">
    <text evidence="9">The sequence shown here is derived from an EMBL/GenBank/DDBJ whole genome shotgun (WGS) entry which is preliminary data.</text>
</comment>
<protein>
    <submittedName>
        <fullName evidence="9">MFS transporter</fullName>
    </submittedName>
</protein>
<feature type="transmembrane region" description="Helical" evidence="7">
    <location>
        <begin position="310"/>
        <end position="330"/>
    </location>
</feature>
<feature type="transmembrane region" description="Helical" evidence="7">
    <location>
        <begin position="191"/>
        <end position="210"/>
    </location>
</feature>
<feature type="transmembrane region" description="Helical" evidence="7">
    <location>
        <begin position="61"/>
        <end position="80"/>
    </location>
</feature>
<accession>A0ABW3PEQ3</accession>
<feature type="domain" description="Major facilitator superfamily (MFS) profile" evidence="8">
    <location>
        <begin position="18"/>
        <end position="427"/>
    </location>
</feature>
<keyword evidence="6 7" id="KW-0472">Membrane</keyword>
<dbReference type="CDD" id="cd17369">
    <property type="entry name" value="MFS_ShiA_like"/>
    <property type="match status" value="1"/>
</dbReference>